<keyword evidence="2" id="KW-0805">Transcription regulation</keyword>
<dbReference type="SUPFAM" id="SSF46689">
    <property type="entry name" value="Homeodomain-like"/>
    <property type="match status" value="1"/>
</dbReference>
<dbReference type="InterPro" id="IPR050109">
    <property type="entry name" value="HTH-type_TetR-like_transc_reg"/>
</dbReference>
<evidence type="ECO:0000313" key="7">
    <source>
        <dbReference type="EMBL" id="MFC5150396.1"/>
    </source>
</evidence>
<dbReference type="InterPro" id="IPR036271">
    <property type="entry name" value="Tet_transcr_reg_TetR-rel_C_sf"/>
</dbReference>
<reference evidence="8" key="1">
    <citation type="journal article" date="2019" name="Int. J. Syst. Evol. Microbiol.">
        <title>The Global Catalogue of Microorganisms (GCM) 10K type strain sequencing project: providing services to taxonomists for standard genome sequencing and annotation.</title>
        <authorList>
            <consortium name="The Broad Institute Genomics Platform"/>
            <consortium name="The Broad Institute Genome Sequencing Center for Infectious Disease"/>
            <person name="Wu L."/>
            <person name="Ma J."/>
        </authorList>
    </citation>
    <scope>NUCLEOTIDE SEQUENCE [LARGE SCALE GENOMIC DNA]</scope>
    <source>
        <strain evidence="8">PCU 266</strain>
    </source>
</reference>
<evidence type="ECO:0000256" key="5">
    <source>
        <dbReference type="PROSITE-ProRule" id="PRU00335"/>
    </source>
</evidence>
<evidence type="ECO:0000256" key="2">
    <source>
        <dbReference type="ARBA" id="ARBA00023015"/>
    </source>
</evidence>
<dbReference type="Proteomes" id="UP001596160">
    <property type="component" value="Unassembled WGS sequence"/>
</dbReference>
<dbReference type="EMBL" id="JBHSKP010000001">
    <property type="protein sequence ID" value="MFC5150396.1"/>
    <property type="molecule type" value="Genomic_DNA"/>
</dbReference>
<evidence type="ECO:0000313" key="8">
    <source>
        <dbReference type="Proteomes" id="UP001596160"/>
    </source>
</evidence>
<dbReference type="Gene3D" id="1.10.357.10">
    <property type="entry name" value="Tetracycline Repressor, domain 2"/>
    <property type="match status" value="1"/>
</dbReference>
<keyword evidence="4" id="KW-0804">Transcription</keyword>
<dbReference type="PANTHER" id="PTHR30055:SF234">
    <property type="entry name" value="HTH-TYPE TRANSCRIPTIONAL REGULATOR BETI"/>
    <property type="match status" value="1"/>
</dbReference>
<dbReference type="SUPFAM" id="SSF48498">
    <property type="entry name" value="Tetracyclin repressor-like, C-terminal domain"/>
    <property type="match status" value="1"/>
</dbReference>
<dbReference type="RefSeq" id="WP_344472287.1">
    <property type="nucleotide sequence ID" value="NZ_BAAASB010000002.1"/>
</dbReference>
<name>A0ABW0AC74_9ACTN</name>
<gene>
    <name evidence="7" type="ORF">ACFPRH_01450</name>
</gene>
<dbReference type="Pfam" id="PF13977">
    <property type="entry name" value="TetR_C_6"/>
    <property type="match status" value="1"/>
</dbReference>
<evidence type="ECO:0000256" key="1">
    <source>
        <dbReference type="ARBA" id="ARBA00022491"/>
    </source>
</evidence>
<sequence>MSELRQMELTDALLRIAADRGLDRVSVREVASAAGVSIGAVQYYFSTKDEMLAFAFRQVVDRTRARVSALEPAAGPRQTLAAALRQLLPLDARRLAECRVYLAFATRATTSPTLAAIQNATLAAIHEELRQTLASLPAPPSGHPVLHPARDARLLLALVDGLMFDAVTAPTALPPATAAKTLDLYLERLLPGSP</sequence>
<dbReference type="PANTHER" id="PTHR30055">
    <property type="entry name" value="HTH-TYPE TRANSCRIPTIONAL REGULATOR RUTR"/>
    <property type="match status" value="1"/>
</dbReference>
<keyword evidence="1" id="KW-0678">Repressor</keyword>
<accession>A0ABW0AC74</accession>
<dbReference type="Pfam" id="PF00440">
    <property type="entry name" value="TetR_N"/>
    <property type="match status" value="1"/>
</dbReference>
<feature type="domain" description="HTH tetR-type" evidence="6">
    <location>
        <begin position="3"/>
        <end position="63"/>
    </location>
</feature>
<evidence type="ECO:0000256" key="4">
    <source>
        <dbReference type="ARBA" id="ARBA00023163"/>
    </source>
</evidence>
<evidence type="ECO:0000256" key="3">
    <source>
        <dbReference type="ARBA" id="ARBA00023125"/>
    </source>
</evidence>
<protein>
    <submittedName>
        <fullName evidence="7">TetR/AcrR family transcriptional regulator</fullName>
    </submittedName>
</protein>
<proteinExistence type="predicted"/>
<dbReference type="InterPro" id="IPR001647">
    <property type="entry name" value="HTH_TetR"/>
</dbReference>
<dbReference type="PROSITE" id="PS50977">
    <property type="entry name" value="HTH_TETR_2"/>
    <property type="match status" value="1"/>
</dbReference>
<keyword evidence="8" id="KW-1185">Reference proteome</keyword>
<keyword evidence="3 5" id="KW-0238">DNA-binding</keyword>
<dbReference type="InterPro" id="IPR039538">
    <property type="entry name" value="BetI_C"/>
</dbReference>
<evidence type="ECO:0000259" key="6">
    <source>
        <dbReference type="PROSITE" id="PS50977"/>
    </source>
</evidence>
<feature type="DNA-binding region" description="H-T-H motif" evidence="5">
    <location>
        <begin position="26"/>
        <end position="45"/>
    </location>
</feature>
<dbReference type="InterPro" id="IPR009057">
    <property type="entry name" value="Homeodomain-like_sf"/>
</dbReference>
<organism evidence="7 8">
    <name type="scientific">Streptomyces amakusaensis</name>
    <dbReference type="NCBI Taxonomy" id="67271"/>
    <lineage>
        <taxon>Bacteria</taxon>
        <taxon>Bacillati</taxon>
        <taxon>Actinomycetota</taxon>
        <taxon>Actinomycetes</taxon>
        <taxon>Kitasatosporales</taxon>
        <taxon>Streptomycetaceae</taxon>
        <taxon>Streptomyces</taxon>
    </lineage>
</organism>
<comment type="caution">
    <text evidence="7">The sequence shown here is derived from an EMBL/GenBank/DDBJ whole genome shotgun (WGS) entry which is preliminary data.</text>
</comment>
<dbReference type="PRINTS" id="PR00455">
    <property type="entry name" value="HTHTETR"/>
</dbReference>